<dbReference type="GO" id="GO:0005743">
    <property type="term" value="C:mitochondrial inner membrane"/>
    <property type="evidence" value="ECO:0007669"/>
    <property type="project" value="UniProtKB-SubCell"/>
</dbReference>
<proteinExistence type="inferred from homology"/>
<evidence type="ECO:0000256" key="6">
    <source>
        <dbReference type="ARBA" id="ARBA00012949"/>
    </source>
</evidence>
<evidence type="ECO:0000256" key="12">
    <source>
        <dbReference type="ARBA" id="ARBA00022723"/>
    </source>
</evidence>
<evidence type="ECO:0000256" key="9">
    <source>
        <dbReference type="ARBA" id="ARBA00022617"/>
    </source>
</evidence>
<dbReference type="PROSITE" id="PS00077">
    <property type="entry name" value="COX1_CUB"/>
    <property type="match status" value="1"/>
</dbReference>
<evidence type="ECO:0000256" key="4">
    <source>
        <dbReference type="ARBA" id="ARBA00004673"/>
    </source>
</evidence>
<keyword evidence="11 25" id="KW-0812">Transmembrane</keyword>
<keyword evidence="18 26" id="KW-1133">Transmembrane helix</keyword>
<comment type="function">
    <text evidence="25">Component of the cytochrome c oxidase, the last enzyme in the mitochondrial electron transport chain which drives oxidative phosphorylation. The respiratory chain contains 3 multisubunit complexes succinate dehydrogenase (complex II, CII), ubiquinol-cytochrome c oxidoreductase (cytochrome b-c1 complex, complex III, CIII) and cytochrome c oxidase (complex IV, CIV), that cooperate to transfer electrons derived from NADH and succinate to molecular oxygen, creating an electrochemical gradient over the inner membrane that drives transmembrane transport and the ATP synthase. Cytochrome c oxidase is the component of the respiratory chain that catalyzes the reduction of oxygen to water. Electrons originating from reduced cytochrome c in the intermembrane space (IMS) are transferred via the dinuclear copper A center (CU(A)) of subunit 2 and heme A of subunit 1 to the active site in subunit 1, a binuclear center (BNC) formed by heme A3 and copper B (CU(B)). The BNC reduces molecular oxygen to 2 water molecules using 4 electrons from cytochrome c in the IMS and 4 protons from the mitochondrial matrix.</text>
</comment>
<evidence type="ECO:0000256" key="21">
    <source>
        <dbReference type="ARBA" id="ARBA00023053"/>
    </source>
</evidence>
<keyword evidence="9 25" id="KW-0349">Heme</keyword>
<organism evidence="28">
    <name type="scientific">Draco maculatus</name>
    <dbReference type="NCBI Taxonomy" id="89026"/>
    <lineage>
        <taxon>Eukaryota</taxon>
        <taxon>Metazoa</taxon>
        <taxon>Chordata</taxon>
        <taxon>Craniata</taxon>
        <taxon>Vertebrata</taxon>
        <taxon>Euteleostomi</taxon>
        <taxon>Lepidosauria</taxon>
        <taxon>Squamata</taxon>
        <taxon>Bifurcata</taxon>
        <taxon>Unidentata</taxon>
        <taxon>Episquamata</taxon>
        <taxon>Toxicofera</taxon>
        <taxon>Iguania</taxon>
        <taxon>Acrodonta</taxon>
        <taxon>Agamidae</taxon>
        <taxon>Draconinae</taxon>
        <taxon>Draco</taxon>
    </lineage>
</organism>
<evidence type="ECO:0000256" key="19">
    <source>
        <dbReference type="ARBA" id="ARBA00023004"/>
    </source>
</evidence>
<keyword evidence="19 25" id="KW-0408">Iron</keyword>
<comment type="catalytic activity">
    <reaction evidence="24">
        <text>4 Fe(II)-[cytochrome c] + O2 + 8 H(+)(in) = 4 Fe(III)-[cytochrome c] + 2 H2O + 4 H(+)(out)</text>
        <dbReference type="Rhea" id="RHEA:11436"/>
        <dbReference type="Rhea" id="RHEA-COMP:10350"/>
        <dbReference type="Rhea" id="RHEA-COMP:14399"/>
        <dbReference type="ChEBI" id="CHEBI:15377"/>
        <dbReference type="ChEBI" id="CHEBI:15378"/>
        <dbReference type="ChEBI" id="CHEBI:15379"/>
        <dbReference type="ChEBI" id="CHEBI:29033"/>
        <dbReference type="ChEBI" id="CHEBI:29034"/>
        <dbReference type="EC" id="7.1.1.9"/>
    </reaction>
    <physiologicalReaction direction="left-to-right" evidence="24">
        <dbReference type="Rhea" id="RHEA:11437"/>
    </physiologicalReaction>
</comment>
<evidence type="ECO:0000256" key="22">
    <source>
        <dbReference type="ARBA" id="ARBA00023128"/>
    </source>
</evidence>
<dbReference type="EC" id="7.1.1.9" evidence="6 25"/>
<dbReference type="InterPro" id="IPR000883">
    <property type="entry name" value="Cyt_C_Oxase_1"/>
</dbReference>
<dbReference type="InterPro" id="IPR023616">
    <property type="entry name" value="Cyt_c_oxase-like_su1_dom"/>
</dbReference>
<dbReference type="SUPFAM" id="SSF81442">
    <property type="entry name" value="Cytochrome c oxidase subunit I-like"/>
    <property type="match status" value="1"/>
</dbReference>
<dbReference type="GO" id="GO:0006123">
    <property type="term" value="P:mitochondrial electron transport, cytochrome c to oxygen"/>
    <property type="evidence" value="ECO:0007669"/>
    <property type="project" value="TreeGrafter"/>
</dbReference>
<dbReference type="PROSITE" id="PS50855">
    <property type="entry name" value="COX1"/>
    <property type="match status" value="1"/>
</dbReference>
<dbReference type="InterPro" id="IPR036927">
    <property type="entry name" value="Cyt_c_oxase-like_su1_sf"/>
</dbReference>
<evidence type="ECO:0000256" key="15">
    <source>
        <dbReference type="ARBA" id="ARBA00022842"/>
    </source>
</evidence>
<protein>
    <recommendedName>
        <fullName evidence="7 25">Cytochrome c oxidase subunit 1</fullName>
        <ecNumber evidence="6 25">7.1.1.9</ecNumber>
    </recommendedName>
</protein>
<keyword evidence="16" id="KW-1278">Translocase</keyword>
<geneLocation type="mitochondrion" evidence="28"/>
<keyword evidence="17 25" id="KW-0249">Electron transport</keyword>
<feature type="transmembrane region" description="Helical" evidence="26">
    <location>
        <begin position="150"/>
        <end position="172"/>
    </location>
</feature>
<dbReference type="GO" id="GO:0015990">
    <property type="term" value="P:electron transport coupled proton transport"/>
    <property type="evidence" value="ECO:0007669"/>
    <property type="project" value="TreeGrafter"/>
</dbReference>
<evidence type="ECO:0000256" key="24">
    <source>
        <dbReference type="ARBA" id="ARBA00049512"/>
    </source>
</evidence>
<comment type="cofactor">
    <cofactor evidence="1">
        <name>Cu cation</name>
        <dbReference type="ChEBI" id="CHEBI:23378"/>
    </cofactor>
</comment>
<reference evidence="28" key="2">
    <citation type="journal article" date="2019" name="Mitochondrial DNA Part B Resour">
        <title>The complete mitochondrial genome of the Draco maculatus (Squamata: Agamidae).</title>
        <authorList>
            <person name="Qiu Q.-B."/>
            <person name="Zhu G.-Y."/>
            <person name="Yu X.-L."/>
            <person name="Du Y."/>
        </authorList>
    </citation>
    <scope>NUCLEOTIDE SEQUENCE</scope>
</reference>
<evidence type="ECO:0000256" key="5">
    <source>
        <dbReference type="ARBA" id="ARBA00009578"/>
    </source>
</evidence>
<evidence type="ECO:0000259" key="27">
    <source>
        <dbReference type="PROSITE" id="PS50855"/>
    </source>
</evidence>
<feature type="domain" description="Cytochrome oxidase subunit I profile" evidence="27">
    <location>
        <begin position="7"/>
        <end position="514"/>
    </location>
</feature>
<dbReference type="FunFam" id="1.20.210.10:FF:000001">
    <property type="entry name" value="Cytochrome c oxidase subunit 1"/>
    <property type="match status" value="1"/>
</dbReference>
<dbReference type="CDD" id="cd01663">
    <property type="entry name" value="Cyt_c_Oxidase_I"/>
    <property type="match status" value="1"/>
</dbReference>
<comment type="cofactor">
    <cofactor evidence="2">
        <name>heme</name>
        <dbReference type="ChEBI" id="CHEBI:30413"/>
    </cofactor>
</comment>
<evidence type="ECO:0000256" key="7">
    <source>
        <dbReference type="ARBA" id="ARBA00015947"/>
    </source>
</evidence>
<dbReference type="UniPathway" id="UPA00705"/>
<evidence type="ECO:0000256" key="26">
    <source>
        <dbReference type="SAM" id="Phobius"/>
    </source>
</evidence>
<comment type="similarity">
    <text evidence="5 25">Belongs to the heme-copper respiratory oxidase family.</text>
</comment>
<keyword evidence="15" id="KW-0460">Magnesium</keyword>
<keyword evidence="8 25" id="KW-0813">Transport</keyword>
<feature type="transmembrane region" description="Helical" evidence="26">
    <location>
        <begin position="184"/>
        <end position="211"/>
    </location>
</feature>
<name>A0A6F8CBR1_9SAUR</name>
<evidence type="ECO:0000256" key="3">
    <source>
        <dbReference type="ARBA" id="ARBA00004448"/>
    </source>
</evidence>
<evidence type="ECO:0000256" key="25">
    <source>
        <dbReference type="RuleBase" id="RU000369"/>
    </source>
</evidence>
<evidence type="ECO:0000256" key="20">
    <source>
        <dbReference type="ARBA" id="ARBA00023008"/>
    </source>
</evidence>
<feature type="transmembrane region" description="Helical" evidence="26">
    <location>
        <begin position="20"/>
        <end position="42"/>
    </location>
</feature>
<evidence type="ECO:0000256" key="1">
    <source>
        <dbReference type="ARBA" id="ARBA00001935"/>
    </source>
</evidence>
<feature type="transmembrane region" description="Helical" evidence="26">
    <location>
        <begin position="54"/>
        <end position="76"/>
    </location>
</feature>
<feature type="transmembrane region" description="Helical" evidence="26">
    <location>
        <begin position="244"/>
        <end position="262"/>
    </location>
</feature>
<dbReference type="GO" id="GO:0004129">
    <property type="term" value="F:cytochrome-c oxidase activity"/>
    <property type="evidence" value="ECO:0007669"/>
    <property type="project" value="UniProtKB-EC"/>
</dbReference>
<evidence type="ECO:0000256" key="13">
    <source>
        <dbReference type="ARBA" id="ARBA00022792"/>
    </source>
</evidence>
<dbReference type="EMBL" id="KY073263">
    <property type="protein sequence ID" value="ARM56342.1"/>
    <property type="molecule type" value="Genomic_DNA"/>
</dbReference>
<feature type="transmembrane region" description="Helical" evidence="26">
    <location>
        <begin position="380"/>
        <end position="401"/>
    </location>
</feature>
<reference evidence="28" key="1">
    <citation type="submission" date="2016-11" db="EMBL/GenBank/DDBJ databases">
        <authorList>
            <person name="Yu X."/>
            <person name="Lin L."/>
        </authorList>
    </citation>
    <scope>NUCLEOTIDE SEQUENCE</scope>
</reference>
<evidence type="ECO:0000256" key="8">
    <source>
        <dbReference type="ARBA" id="ARBA00022448"/>
    </source>
</evidence>
<dbReference type="GO" id="GO:0020037">
    <property type="term" value="F:heme binding"/>
    <property type="evidence" value="ECO:0007669"/>
    <property type="project" value="InterPro"/>
</dbReference>
<keyword evidence="10 25" id="KW-0679">Respiratory chain</keyword>
<dbReference type="PRINTS" id="PR01165">
    <property type="entry name" value="CYCOXIDASEI"/>
</dbReference>
<evidence type="ECO:0000256" key="11">
    <source>
        <dbReference type="ARBA" id="ARBA00022692"/>
    </source>
</evidence>
<evidence type="ECO:0000256" key="17">
    <source>
        <dbReference type="ARBA" id="ARBA00022982"/>
    </source>
</evidence>
<dbReference type="Gene3D" id="1.20.210.10">
    <property type="entry name" value="Cytochrome c oxidase-like, subunit I domain"/>
    <property type="match status" value="1"/>
</dbReference>
<feature type="transmembrane region" description="Helical" evidence="26">
    <location>
        <begin position="304"/>
        <end position="329"/>
    </location>
</feature>
<feature type="transmembrane region" description="Helical" evidence="26">
    <location>
        <begin position="413"/>
        <end position="437"/>
    </location>
</feature>
<dbReference type="Pfam" id="PF00115">
    <property type="entry name" value="COX1"/>
    <property type="match status" value="1"/>
</dbReference>
<dbReference type="GO" id="GO:0045277">
    <property type="term" value="C:respiratory chain complex IV"/>
    <property type="evidence" value="ECO:0007669"/>
    <property type="project" value="InterPro"/>
</dbReference>
<evidence type="ECO:0000256" key="10">
    <source>
        <dbReference type="ARBA" id="ARBA00022660"/>
    </source>
</evidence>
<feature type="transmembrane region" description="Helical" evidence="26">
    <location>
        <begin position="457"/>
        <end position="477"/>
    </location>
</feature>
<accession>A0A6F8CBR1</accession>
<dbReference type="PANTHER" id="PTHR10422">
    <property type="entry name" value="CYTOCHROME C OXIDASE SUBUNIT 1"/>
    <property type="match status" value="1"/>
</dbReference>
<gene>
    <name evidence="28" type="primary">COI</name>
</gene>
<keyword evidence="12 25" id="KW-0479">Metal-binding</keyword>
<comment type="subcellular location">
    <subcellularLocation>
        <location evidence="3 25">Mitochondrion inner membrane</location>
        <topology evidence="3 25">Multi-pass membrane protein</topology>
    </subcellularLocation>
</comment>
<feature type="transmembrane region" description="Helical" evidence="26">
    <location>
        <begin position="341"/>
        <end position="360"/>
    </location>
</feature>
<keyword evidence="13 25" id="KW-0999">Mitochondrion inner membrane</keyword>
<sequence length="517" mass="57439">MSFISRWLLSTNHKDIGTLYFLFGAATGLTGSLVSLLVRVQLMQPGQSTADDSLYNVFITFHALVMIFFMVMPIMIGGFGNWLVPLMLAAPDMAFPRMNNMSFWLLPPSFFLLLMSSGFETGVGTGWTIYPPLSSNLAHSGPAMDLAIFSLHLAGASSILGAINFITTCVNMSPFSMANHNWPLFVWSVFFTATLLLLSLPVLAAAITMLLTDRNFNTSFFEPAGGGDPILFQHLFWFFGHPEVYILILPGFGIISHIVAHYSGKKEPFGYHSMVWAMLAITVLGFIVWAHHMFTVGLDVDTRAYFSAATMTIAIPTGIKVFSWTTTIFGGKTHWAPPMMWAVGFIYLFTLGGLTGIMLSNSSLDTMLHDTYYVVAHFHYVLSMGAVFAIMAGLVYWFPLLTGYALNQTLAKVQFWTMFTGVNITFFPQHMLGLAGMPRRYSDFPDVYTTWNTLSSAGSAISMFGTLMLIVIIWEALSAKRKFPMMLQDMKMLEWTQGCPPPSHTFNSSTPVFPQPK</sequence>
<comment type="pathway">
    <text evidence="4 25">Energy metabolism; oxidative phosphorylation.</text>
</comment>
<evidence type="ECO:0000256" key="18">
    <source>
        <dbReference type="ARBA" id="ARBA00022989"/>
    </source>
</evidence>
<feature type="transmembrane region" description="Helical" evidence="26">
    <location>
        <begin position="110"/>
        <end position="130"/>
    </location>
</feature>
<evidence type="ECO:0000313" key="28">
    <source>
        <dbReference type="EMBL" id="ARM56342.1"/>
    </source>
</evidence>
<evidence type="ECO:0000256" key="14">
    <source>
        <dbReference type="ARBA" id="ARBA00022837"/>
    </source>
</evidence>
<dbReference type="PANTHER" id="PTHR10422:SF18">
    <property type="entry name" value="CYTOCHROME C OXIDASE SUBUNIT 1"/>
    <property type="match status" value="1"/>
</dbReference>
<evidence type="ECO:0000256" key="23">
    <source>
        <dbReference type="ARBA" id="ARBA00023136"/>
    </source>
</evidence>
<dbReference type="AlphaFoldDB" id="A0A6F8CBR1"/>
<evidence type="ECO:0000256" key="16">
    <source>
        <dbReference type="ARBA" id="ARBA00022967"/>
    </source>
</evidence>
<keyword evidence="20 25" id="KW-0186">Copper</keyword>
<dbReference type="InterPro" id="IPR033944">
    <property type="entry name" value="Cyt_c_oxase_su1_dom"/>
</dbReference>
<keyword evidence="22 25" id="KW-0496">Mitochondrion</keyword>
<dbReference type="InterPro" id="IPR023615">
    <property type="entry name" value="Cyt_c_Oxase_su1_BS"/>
</dbReference>
<evidence type="ECO:0000256" key="2">
    <source>
        <dbReference type="ARBA" id="ARBA00001971"/>
    </source>
</evidence>
<keyword evidence="23 25" id="KW-0472">Membrane</keyword>
<feature type="transmembrane region" description="Helical" evidence="26">
    <location>
        <begin position="274"/>
        <end position="292"/>
    </location>
</feature>
<keyword evidence="21" id="KW-0915">Sodium</keyword>
<dbReference type="GO" id="GO:0046872">
    <property type="term" value="F:metal ion binding"/>
    <property type="evidence" value="ECO:0007669"/>
    <property type="project" value="UniProtKB-KW"/>
</dbReference>
<keyword evidence="14" id="KW-0106">Calcium</keyword>